<sequence length="928" mass="109049">MDNMEDFPDVGEVGHQVSKASMQTDHTTDTMYSTTSGENSILQDAPTPADEEHTFLILDPDHPKMVRFQTSLKNYLTKMMEKTKLELLEVTKPLKILKQEKEDVGVHLYGQQQELASKQMQLEEHQDKYTAFKGIRYREEALVKNTKHICTTSQNELILNKKHANSLRQDVENMEIHRFYLKQTKKDVGGDIKLLMRAVEKTTTDIATAETEQKRQDFFVDRLVKRTNKLRNDIALYDTQYKLQLEETKNIRNLLQDAELQLSLINQEKKLINHSWRKSLLGMKKRDEAYSAALDAHRQLQQQMMVLKSDMYGYKKSTMQEQQENEKLTQLLNKGQRDVDMIREQLNNTVQKYEELKMQYSTYSQLLKETEENLLKTNAHKTFMQDMLVKMRKEFENQVNRTRVLEGEIMNKINTQLMMEKSAKYVNKLTSQNRLVIEKLMASKICLENDYSRILLSMTSLKSQKKHFEVLLVEYEIEITNKNKIIDQCDVEIVRRSILVNRKQNLVDTCQKRLEQLINKAGGIELGPLDSTIRSLQKSIDEIDHSINTMQQLWLQKQRGLVDVLKEREDQVEKMDSSKKELIIHTQKKIRTEQKLLRQDCVKADLNRSIKHCLNDILKLNDLIHKELDLVGDVDHSINILEKDFIATLKEEKMNLVDLQTKLEQVKDEKEDFLQSIVETDQQIMLVERKIQILKETRSAVDADFQQGEIRSMKSEIHRMEMRFSQLMRQQNHMIQDTERFLSRRDNIDTLGDIQQSRKALTKGKLNKILNETKKRIKQVQKESGDFAQDIEDLQQKQNICGDELEVLQVDCNALKATLDDTTEHIEKSSNTKYRRMIDLLQQQRRNKYYQQVKDKRYKMLCKSKAALHSEYTKHMNNLQTLTAIVEQICQEYPGIQKSLQRLLHVLHIQSHKYMISSSEDSSREPSD</sequence>
<evidence type="ECO:0000256" key="1">
    <source>
        <dbReference type="SAM" id="Coils"/>
    </source>
</evidence>
<evidence type="ECO:0000313" key="4">
    <source>
        <dbReference type="RefSeq" id="XP_036356078.1"/>
    </source>
</evidence>
<gene>
    <name evidence="4 5" type="primary">LOC115231964</name>
</gene>
<reference evidence="4 5" key="1">
    <citation type="submission" date="2025-08" db="UniProtKB">
        <authorList>
            <consortium name="RefSeq"/>
        </authorList>
    </citation>
    <scope>IDENTIFICATION</scope>
</reference>
<dbReference type="KEGG" id="osn:115231964"/>
<dbReference type="PANTHER" id="PTHR16275">
    <property type="entry name" value="COILED-COIL DOMAIN-CONTAINING PROTEIN 40"/>
    <property type="match status" value="1"/>
</dbReference>
<feature type="region of interest" description="Disordered" evidence="2">
    <location>
        <begin position="1"/>
        <end position="48"/>
    </location>
</feature>
<dbReference type="RefSeq" id="XP_036356079.1">
    <property type="nucleotide sequence ID" value="XM_036500186.1"/>
</dbReference>
<organism evidence="3 4">
    <name type="scientific">Octopus sinensis</name>
    <name type="common">East Asian common octopus</name>
    <dbReference type="NCBI Taxonomy" id="2607531"/>
    <lineage>
        <taxon>Eukaryota</taxon>
        <taxon>Metazoa</taxon>
        <taxon>Spiralia</taxon>
        <taxon>Lophotrochozoa</taxon>
        <taxon>Mollusca</taxon>
        <taxon>Cephalopoda</taxon>
        <taxon>Coleoidea</taxon>
        <taxon>Octopodiformes</taxon>
        <taxon>Octopoda</taxon>
        <taxon>Incirrata</taxon>
        <taxon>Octopodidae</taxon>
        <taxon>Octopus</taxon>
    </lineage>
</organism>
<feature type="coiled-coil region" evidence="1">
    <location>
        <begin position="325"/>
        <end position="373"/>
    </location>
</feature>
<keyword evidence="3" id="KW-1185">Reference proteome</keyword>
<dbReference type="GO" id="GO:0035082">
    <property type="term" value="P:axoneme assembly"/>
    <property type="evidence" value="ECO:0007669"/>
    <property type="project" value="InterPro"/>
</dbReference>
<dbReference type="GO" id="GO:0005737">
    <property type="term" value="C:cytoplasm"/>
    <property type="evidence" value="ECO:0007669"/>
    <property type="project" value="TreeGrafter"/>
</dbReference>
<dbReference type="PANTHER" id="PTHR16275:SF8">
    <property type="entry name" value="COILED-COIL DOMAIN-CONTAINING PROTEIN 40"/>
    <property type="match status" value="1"/>
</dbReference>
<dbReference type="Proteomes" id="UP000515154">
    <property type="component" value="Unplaced"/>
</dbReference>
<proteinExistence type="predicted"/>
<dbReference type="AlphaFoldDB" id="A0A6P7TZ30"/>
<dbReference type="Pfam" id="PF08647">
    <property type="entry name" value="BRE1"/>
    <property type="match status" value="1"/>
</dbReference>
<evidence type="ECO:0000313" key="3">
    <source>
        <dbReference type="Proteomes" id="UP000515154"/>
    </source>
</evidence>
<keyword evidence="1" id="KW-0175">Coiled coil</keyword>
<dbReference type="RefSeq" id="XP_036356078.1">
    <property type="nucleotide sequence ID" value="XM_036500185.1"/>
</dbReference>
<protein>
    <submittedName>
        <fullName evidence="4 5">Coiled-coil domain-containing protein 40-like</fullName>
    </submittedName>
</protein>
<evidence type="ECO:0000313" key="5">
    <source>
        <dbReference type="RefSeq" id="XP_036356079.1"/>
    </source>
</evidence>
<name>A0A6P7TZ30_9MOLL</name>
<feature type="coiled-coil region" evidence="1">
    <location>
        <begin position="763"/>
        <end position="797"/>
    </location>
</feature>
<dbReference type="InterPro" id="IPR037386">
    <property type="entry name" value="CCDC40"/>
</dbReference>
<feature type="coiled-coil region" evidence="1">
    <location>
        <begin position="649"/>
        <end position="730"/>
    </location>
</feature>
<evidence type="ECO:0000256" key="2">
    <source>
        <dbReference type="SAM" id="MobiDB-lite"/>
    </source>
</evidence>
<accession>A0A6P7TZ30</accession>